<reference evidence="2 3" key="1">
    <citation type="journal article" date="2016" name="Mol. Biol. Evol.">
        <title>Comparative Genomics of Early-Diverging Mushroom-Forming Fungi Provides Insights into the Origins of Lignocellulose Decay Capabilities.</title>
        <authorList>
            <person name="Nagy L.G."/>
            <person name="Riley R."/>
            <person name="Tritt A."/>
            <person name="Adam C."/>
            <person name="Daum C."/>
            <person name="Floudas D."/>
            <person name="Sun H."/>
            <person name="Yadav J.S."/>
            <person name="Pangilinan J."/>
            <person name="Larsson K.H."/>
            <person name="Matsuura K."/>
            <person name="Barry K."/>
            <person name="Labutti K."/>
            <person name="Kuo R."/>
            <person name="Ohm R.A."/>
            <person name="Bhattacharya S.S."/>
            <person name="Shirouzu T."/>
            <person name="Yoshinaga Y."/>
            <person name="Martin F.M."/>
            <person name="Grigoriev I.V."/>
            <person name="Hibbett D.S."/>
        </authorList>
    </citation>
    <scope>NUCLEOTIDE SEQUENCE [LARGE SCALE GENOMIC DNA]</scope>
    <source>
        <strain evidence="2 3">HHB9708</strain>
    </source>
</reference>
<dbReference type="InterPro" id="IPR012312">
    <property type="entry name" value="Hemerythrin-like"/>
</dbReference>
<dbReference type="Proteomes" id="UP000076722">
    <property type="component" value="Unassembled WGS sequence"/>
</dbReference>
<dbReference type="EMBL" id="KV419412">
    <property type="protein sequence ID" value="KZS92036.1"/>
    <property type="molecule type" value="Genomic_DNA"/>
</dbReference>
<feature type="domain" description="Hemerythrin-like" evidence="1">
    <location>
        <begin position="9"/>
        <end position="133"/>
    </location>
</feature>
<evidence type="ECO:0000259" key="1">
    <source>
        <dbReference type="Pfam" id="PF01814"/>
    </source>
</evidence>
<dbReference type="AlphaFoldDB" id="A0A164T345"/>
<accession>A0A164T345</accession>
<name>A0A164T345_9AGAM</name>
<dbReference type="Pfam" id="PF01814">
    <property type="entry name" value="Hemerythrin"/>
    <property type="match status" value="1"/>
</dbReference>
<gene>
    <name evidence="2" type="ORF">SISNIDRAFT_550774</name>
</gene>
<dbReference type="PANTHER" id="PTHR35585">
    <property type="entry name" value="HHE DOMAIN PROTEIN (AFU_ORTHOLOGUE AFUA_4G00730)"/>
    <property type="match status" value="1"/>
</dbReference>
<proteinExistence type="predicted"/>
<organism evidence="2 3">
    <name type="scientific">Sistotremastrum niveocremeum HHB9708</name>
    <dbReference type="NCBI Taxonomy" id="1314777"/>
    <lineage>
        <taxon>Eukaryota</taxon>
        <taxon>Fungi</taxon>
        <taxon>Dikarya</taxon>
        <taxon>Basidiomycota</taxon>
        <taxon>Agaricomycotina</taxon>
        <taxon>Agaricomycetes</taxon>
        <taxon>Sistotremastrales</taxon>
        <taxon>Sistotremastraceae</taxon>
        <taxon>Sertulicium</taxon>
        <taxon>Sertulicium niveocremeum</taxon>
    </lineage>
</organism>
<protein>
    <recommendedName>
        <fullName evidence="1">Hemerythrin-like domain-containing protein</fullName>
    </recommendedName>
</protein>
<evidence type="ECO:0000313" key="3">
    <source>
        <dbReference type="Proteomes" id="UP000076722"/>
    </source>
</evidence>
<sequence>MSSSNKAFTQALVNDHREMYEYHDKYIRAAGDRTTQEMWSRQITWEIATHIVAEEIVVFPLAGKHLGKEGTASTGTSTNTTTHREIHLQIKTLLRHLADFHPSTAQYDQVLEELMKLLRAHNEEDETKNLPALEDNLTDEESLNAAKSFQRKRHFVPTRAHSNSHSQGGRFESITAFLEAPWDKLKDQWVPFPTTEMIAAP</sequence>
<dbReference type="PANTHER" id="PTHR35585:SF1">
    <property type="entry name" value="HHE DOMAIN PROTEIN (AFU_ORTHOLOGUE AFUA_4G00730)"/>
    <property type="match status" value="1"/>
</dbReference>
<dbReference type="Gene3D" id="1.20.120.520">
    <property type="entry name" value="nmb1532 protein domain like"/>
    <property type="match status" value="1"/>
</dbReference>
<dbReference type="STRING" id="1314777.A0A164T345"/>
<keyword evidence="3" id="KW-1185">Reference proteome</keyword>
<evidence type="ECO:0000313" key="2">
    <source>
        <dbReference type="EMBL" id="KZS92036.1"/>
    </source>
</evidence>